<protein>
    <recommendedName>
        <fullName evidence="2">Putative auto-transporter adhesin head GIN domain-containing protein</fullName>
    </recommendedName>
</protein>
<dbReference type="InterPro" id="IPR021255">
    <property type="entry name" value="DUF2807"/>
</dbReference>
<dbReference type="RefSeq" id="WP_058987344.1">
    <property type="nucleotide sequence ID" value="NZ_LN606600.1"/>
</dbReference>
<accession>A0A0U5ESL0</accession>
<dbReference type="PATRIC" id="fig|446692.3.peg.1065"/>
<dbReference type="KEGG" id="asz:ASN_1065"/>
<gene>
    <name evidence="3" type="ORF">ASN_1065</name>
</gene>
<evidence type="ECO:0000256" key="1">
    <source>
        <dbReference type="SAM" id="MobiDB-lite"/>
    </source>
</evidence>
<evidence type="ECO:0000313" key="4">
    <source>
        <dbReference type="Proteomes" id="UP000056109"/>
    </source>
</evidence>
<proteinExistence type="predicted"/>
<sequence>MIRGLTMIAVGGAVVSALCFGVAASRGPTSFSFSDIEWADTAPTGPQTSRTLAWKGGPELTINLPASIIIQQGPKAGITLSGSEHMVNHIVLNGSTLDTDENTPNHHYRLRDAKVRLTITAPDLTKLTLNGFGSVDWQGYDQKTLDLIINGAASVKAHGRAENVKLTIDGAASVNLADMDITNLDVAMDGAGSVKGGATGLAKITIDGAGSVKLTKVPMSFSKQIDGVGTVSMPKGPPDALLQSKPAHPADKTPEQSEEDLSF</sequence>
<evidence type="ECO:0000259" key="2">
    <source>
        <dbReference type="Pfam" id="PF10988"/>
    </source>
</evidence>
<evidence type="ECO:0000313" key="3">
    <source>
        <dbReference type="EMBL" id="CEF40447.1"/>
    </source>
</evidence>
<dbReference type="EMBL" id="LN606600">
    <property type="protein sequence ID" value="CEF40447.1"/>
    <property type="molecule type" value="Genomic_DNA"/>
</dbReference>
<dbReference type="AlphaFoldDB" id="A0A0U5ESL0"/>
<organism evidence="3 4">
    <name type="scientific">Acetobacter senegalensis</name>
    <dbReference type="NCBI Taxonomy" id="446692"/>
    <lineage>
        <taxon>Bacteria</taxon>
        <taxon>Pseudomonadati</taxon>
        <taxon>Pseudomonadota</taxon>
        <taxon>Alphaproteobacteria</taxon>
        <taxon>Acetobacterales</taxon>
        <taxon>Acetobacteraceae</taxon>
        <taxon>Acetobacter</taxon>
    </lineage>
</organism>
<keyword evidence="4" id="KW-1185">Reference proteome</keyword>
<dbReference type="Gene3D" id="2.160.20.120">
    <property type="match status" value="1"/>
</dbReference>
<dbReference type="Proteomes" id="UP000056109">
    <property type="component" value="Chromosome I"/>
</dbReference>
<dbReference type="GeneID" id="34782176"/>
<feature type="region of interest" description="Disordered" evidence="1">
    <location>
        <begin position="228"/>
        <end position="263"/>
    </location>
</feature>
<feature type="domain" description="Putative auto-transporter adhesin head GIN" evidence="2">
    <location>
        <begin position="59"/>
        <end position="215"/>
    </location>
</feature>
<dbReference type="Pfam" id="PF10988">
    <property type="entry name" value="DUF2807"/>
    <property type="match status" value="1"/>
</dbReference>
<reference evidence="4" key="1">
    <citation type="submission" date="2014-09" db="EMBL/GenBank/DDBJ databases">
        <authorList>
            <person name="Illeghems K.G."/>
        </authorList>
    </citation>
    <scope>NUCLEOTIDE SEQUENCE [LARGE SCALE GENOMIC DNA]</scope>
    <source>
        <strain evidence="4">108B</strain>
    </source>
</reference>
<name>A0A0U5ESL0_9PROT</name>